<evidence type="ECO:0000313" key="4">
    <source>
        <dbReference type="EMBL" id="KKL86870.1"/>
    </source>
</evidence>
<comment type="caution">
    <text evidence="4">The sequence shown here is derived from an EMBL/GenBank/DDBJ whole genome shotgun (WGS) entry which is preliminary data.</text>
</comment>
<evidence type="ECO:0000256" key="1">
    <source>
        <dbReference type="ARBA" id="ARBA00022801"/>
    </source>
</evidence>
<organism evidence="4">
    <name type="scientific">marine sediment metagenome</name>
    <dbReference type="NCBI Taxonomy" id="412755"/>
    <lineage>
        <taxon>unclassified sequences</taxon>
        <taxon>metagenomes</taxon>
        <taxon>ecological metagenomes</taxon>
    </lineage>
</organism>
<dbReference type="EMBL" id="LAZR01020990">
    <property type="protein sequence ID" value="KKL86870.1"/>
    <property type="molecule type" value="Genomic_DNA"/>
</dbReference>
<dbReference type="InterPro" id="IPR029021">
    <property type="entry name" value="Prot-tyrosine_phosphatase-like"/>
</dbReference>
<sequence length="169" mass="19339">MTKITDNIWIGNSHDAFHEKEVLKSEGITAILNCAWDLENREVSFKDGFVMAHCGLSDDNLNSIHAIYSTLYQLCNLIEKGHKILVHCHGGRSRSVLVVVYYLYLFENKSESIRLPTSKDEVSFKEIAKGTVESIFNHILKLRPEIDNPPKPLIECFERAVKCLNMEKM</sequence>
<keyword evidence="2" id="KW-0904">Protein phosphatase</keyword>
<evidence type="ECO:0000259" key="3">
    <source>
        <dbReference type="PROSITE" id="PS50056"/>
    </source>
</evidence>
<dbReference type="PANTHER" id="PTHR10159">
    <property type="entry name" value="DUAL SPECIFICITY PROTEIN PHOSPHATASE"/>
    <property type="match status" value="1"/>
</dbReference>
<dbReference type="GO" id="GO:0005737">
    <property type="term" value="C:cytoplasm"/>
    <property type="evidence" value="ECO:0007669"/>
    <property type="project" value="TreeGrafter"/>
</dbReference>
<keyword evidence="1" id="KW-0378">Hydrolase</keyword>
<dbReference type="InterPro" id="IPR000387">
    <property type="entry name" value="Tyr_Pase_dom"/>
</dbReference>
<gene>
    <name evidence="4" type="ORF">LCGC14_1940400</name>
</gene>
<name>A0A0F9HYX3_9ZZZZ</name>
<dbReference type="PROSITE" id="PS50056">
    <property type="entry name" value="TYR_PHOSPHATASE_2"/>
    <property type="match status" value="1"/>
</dbReference>
<feature type="domain" description="Tyrosine specific protein phosphatases" evidence="3">
    <location>
        <begin position="58"/>
        <end position="115"/>
    </location>
</feature>
<dbReference type="Pfam" id="PF00782">
    <property type="entry name" value="DSPc"/>
    <property type="match status" value="1"/>
</dbReference>
<accession>A0A0F9HYX3</accession>
<protein>
    <recommendedName>
        <fullName evidence="3">Tyrosine specific protein phosphatases domain-containing protein</fullName>
    </recommendedName>
</protein>
<evidence type="ECO:0000256" key="2">
    <source>
        <dbReference type="ARBA" id="ARBA00022912"/>
    </source>
</evidence>
<dbReference type="GO" id="GO:0008330">
    <property type="term" value="F:protein tyrosine/threonine phosphatase activity"/>
    <property type="evidence" value="ECO:0007669"/>
    <property type="project" value="TreeGrafter"/>
</dbReference>
<dbReference type="AlphaFoldDB" id="A0A0F9HYX3"/>
<dbReference type="Gene3D" id="3.90.190.10">
    <property type="entry name" value="Protein tyrosine phosphatase superfamily"/>
    <property type="match status" value="1"/>
</dbReference>
<dbReference type="GO" id="GO:0033550">
    <property type="term" value="F:MAP kinase tyrosine phosphatase activity"/>
    <property type="evidence" value="ECO:0007669"/>
    <property type="project" value="TreeGrafter"/>
</dbReference>
<dbReference type="GO" id="GO:0017017">
    <property type="term" value="F:MAP kinase tyrosine/serine/threonine phosphatase activity"/>
    <property type="evidence" value="ECO:0007669"/>
    <property type="project" value="TreeGrafter"/>
</dbReference>
<dbReference type="GO" id="GO:0043409">
    <property type="term" value="P:negative regulation of MAPK cascade"/>
    <property type="evidence" value="ECO:0007669"/>
    <property type="project" value="TreeGrafter"/>
</dbReference>
<dbReference type="PANTHER" id="PTHR10159:SF519">
    <property type="entry name" value="DUAL SPECIFICITY PROTEIN PHOSPHATASE MPK3"/>
    <property type="match status" value="1"/>
</dbReference>
<reference evidence="4" key="1">
    <citation type="journal article" date="2015" name="Nature">
        <title>Complex archaea that bridge the gap between prokaryotes and eukaryotes.</title>
        <authorList>
            <person name="Spang A."/>
            <person name="Saw J.H."/>
            <person name="Jorgensen S.L."/>
            <person name="Zaremba-Niedzwiedzka K."/>
            <person name="Martijn J."/>
            <person name="Lind A.E."/>
            <person name="van Eijk R."/>
            <person name="Schleper C."/>
            <person name="Guy L."/>
            <person name="Ettema T.J."/>
        </authorList>
    </citation>
    <scope>NUCLEOTIDE SEQUENCE</scope>
</reference>
<dbReference type="InterPro" id="IPR000340">
    <property type="entry name" value="Dual-sp_phosphatase_cat-dom"/>
</dbReference>
<proteinExistence type="predicted"/>
<dbReference type="SUPFAM" id="SSF52799">
    <property type="entry name" value="(Phosphotyrosine protein) phosphatases II"/>
    <property type="match status" value="1"/>
</dbReference>
<dbReference type="InterPro" id="IPR020422">
    <property type="entry name" value="TYR_PHOSPHATASE_DUAL_dom"/>
</dbReference>
<dbReference type="SMART" id="SM00195">
    <property type="entry name" value="DSPc"/>
    <property type="match status" value="1"/>
</dbReference>
<dbReference type="CDD" id="cd14498">
    <property type="entry name" value="DSP"/>
    <property type="match status" value="1"/>
</dbReference>